<dbReference type="STRING" id="641665.GCA_002104455_01317"/>
<dbReference type="GO" id="GO:0000049">
    <property type="term" value="F:tRNA binding"/>
    <property type="evidence" value="ECO:0007669"/>
    <property type="project" value="TreeGrafter"/>
</dbReference>
<evidence type="ECO:0000313" key="7">
    <source>
        <dbReference type="EMBL" id="SEL59237.1"/>
    </source>
</evidence>
<evidence type="ECO:0000256" key="2">
    <source>
        <dbReference type="ARBA" id="ARBA00022598"/>
    </source>
</evidence>
<protein>
    <submittedName>
        <fullName evidence="7">Lysyl-tRNA synthetase, class 2</fullName>
    </submittedName>
</protein>
<comment type="subunit">
    <text evidence="1">Homodimer.</text>
</comment>
<gene>
    <name evidence="7" type="ORF">SAMN05216262_11493</name>
</gene>
<dbReference type="RefSeq" id="WP_085285683.1">
    <property type="nucleotide sequence ID" value="NZ_FOBI01000014.1"/>
</dbReference>
<feature type="domain" description="Aminoacyl-transfer RNA synthetases class-II family profile" evidence="6">
    <location>
        <begin position="15"/>
        <end position="325"/>
    </location>
</feature>
<dbReference type="Pfam" id="PF00152">
    <property type="entry name" value="tRNA-synt_2"/>
    <property type="match status" value="1"/>
</dbReference>
<keyword evidence="2" id="KW-0436">Ligase</keyword>
<dbReference type="InterPro" id="IPR045864">
    <property type="entry name" value="aa-tRNA-synth_II/BPL/LPL"/>
</dbReference>
<evidence type="ECO:0000259" key="6">
    <source>
        <dbReference type="PROSITE" id="PS50862"/>
    </source>
</evidence>
<dbReference type="Gene3D" id="3.30.930.10">
    <property type="entry name" value="Bira Bifunctional Protein, Domain 2"/>
    <property type="match status" value="1"/>
</dbReference>
<dbReference type="FunFam" id="3.30.930.10:FF:000017">
    <property type="entry name" value="Elongation factor P--(R)-beta-lysine ligase"/>
    <property type="match status" value="1"/>
</dbReference>
<dbReference type="GO" id="GO:0005829">
    <property type="term" value="C:cytosol"/>
    <property type="evidence" value="ECO:0007669"/>
    <property type="project" value="TreeGrafter"/>
</dbReference>
<evidence type="ECO:0000313" key="8">
    <source>
        <dbReference type="Proteomes" id="UP000199297"/>
    </source>
</evidence>
<dbReference type="InterPro" id="IPR006195">
    <property type="entry name" value="aa-tRNA-synth_II"/>
</dbReference>
<dbReference type="AlphaFoldDB" id="A0A1H7RIQ4"/>
<organism evidence="7 8">
    <name type="scientific">Colwellia chukchiensis</name>
    <dbReference type="NCBI Taxonomy" id="641665"/>
    <lineage>
        <taxon>Bacteria</taxon>
        <taxon>Pseudomonadati</taxon>
        <taxon>Pseudomonadota</taxon>
        <taxon>Gammaproteobacteria</taxon>
        <taxon>Alteromonadales</taxon>
        <taxon>Colwelliaceae</taxon>
        <taxon>Colwellia</taxon>
    </lineage>
</organism>
<dbReference type="InterPro" id="IPR004364">
    <property type="entry name" value="Aa-tRNA-synt_II"/>
</dbReference>
<dbReference type="GO" id="GO:0005524">
    <property type="term" value="F:ATP binding"/>
    <property type="evidence" value="ECO:0007669"/>
    <property type="project" value="UniProtKB-KW"/>
</dbReference>
<sequence length="325" mass="37367">MAWQASMSWQQAKQRAKILTQIRAFFAANNVVEVETPILSHATVTDAHLDAFTSQYHYSEDSHCDESITLYAQTSPEFAMKRLLASGYGCCYQICKAFRHEQHGRYHNPEFTMLEWYRLGFDHRQLMHEVADLLRLILGCQQVEYISYQALFLRETKIDPLQTNKKQLLTLIREHNKLSDWLQDEESLDTLLQFVMAELIEPKIGSKVPCFVYDFPASQASLAKISTKDSRVAERFECYFKGIELANGFHELTDAKQQQQRFEQDNLIRTKLAKPQRKIDQNFIAALAHGLPDCAGVALGVDRLIMLATSTKHIENVVAFTIERA</sequence>
<dbReference type="Proteomes" id="UP000199297">
    <property type="component" value="Unassembled WGS sequence"/>
</dbReference>
<reference evidence="8" key="1">
    <citation type="submission" date="2016-10" db="EMBL/GenBank/DDBJ databases">
        <authorList>
            <person name="Varghese N."/>
            <person name="Submissions S."/>
        </authorList>
    </citation>
    <scope>NUCLEOTIDE SEQUENCE [LARGE SCALE GENOMIC DNA]</scope>
    <source>
        <strain evidence="8">CGMCC 1.9127</strain>
    </source>
</reference>
<proteinExistence type="predicted"/>
<evidence type="ECO:0000256" key="4">
    <source>
        <dbReference type="ARBA" id="ARBA00022840"/>
    </source>
</evidence>
<dbReference type="GO" id="GO:0004824">
    <property type="term" value="F:lysine-tRNA ligase activity"/>
    <property type="evidence" value="ECO:0007669"/>
    <property type="project" value="InterPro"/>
</dbReference>
<evidence type="ECO:0000256" key="3">
    <source>
        <dbReference type="ARBA" id="ARBA00022741"/>
    </source>
</evidence>
<dbReference type="NCBIfam" id="NF006828">
    <property type="entry name" value="PRK09350.1"/>
    <property type="match status" value="1"/>
</dbReference>
<keyword evidence="8" id="KW-1185">Reference proteome</keyword>
<keyword evidence="7" id="KW-0030">Aminoacyl-tRNA synthetase</keyword>
<dbReference type="SUPFAM" id="SSF55681">
    <property type="entry name" value="Class II aaRS and biotin synthetases"/>
    <property type="match status" value="1"/>
</dbReference>
<dbReference type="EMBL" id="FOBI01000014">
    <property type="protein sequence ID" value="SEL59237.1"/>
    <property type="molecule type" value="Genomic_DNA"/>
</dbReference>
<dbReference type="PANTHER" id="PTHR42918:SF6">
    <property type="entry name" value="ELONGATION FACTOR P--(R)-BETA-LYSINE LIGASE"/>
    <property type="match status" value="1"/>
</dbReference>
<dbReference type="InterPro" id="IPR004525">
    <property type="entry name" value="EpmA"/>
</dbReference>
<dbReference type="PROSITE" id="PS50862">
    <property type="entry name" value="AA_TRNA_LIGASE_II"/>
    <property type="match status" value="1"/>
</dbReference>
<comment type="catalytic activity">
    <reaction evidence="5">
        <text>D-beta-lysine + L-lysyl-[protein] + ATP = N(6)-((3R)-3,6-diaminohexanoyl)-L-lysyl-[protein] + AMP + diphosphate + H(+)</text>
        <dbReference type="Rhea" id="RHEA:83435"/>
        <dbReference type="Rhea" id="RHEA-COMP:9752"/>
        <dbReference type="Rhea" id="RHEA-COMP:20131"/>
        <dbReference type="ChEBI" id="CHEBI:15378"/>
        <dbReference type="ChEBI" id="CHEBI:29969"/>
        <dbReference type="ChEBI" id="CHEBI:30616"/>
        <dbReference type="ChEBI" id="CHEBI:33019"/>
        <dbReference type="ChEBI" id="CHEBI:84138"/>
        <dbReference type="ChEBI" id="CHEBI:156053"/>
        <dbReference type="ChEBI" id="CHEBI:456215"/>
    </reaction>
    <physiologicalReaction direction="left-to-right" evidence="5">
        <dbReference type="Rhea" id="RHEA:83436"/>
    </physiologicalReaction>
</comment>
<dbReference type="GO" id="GO:0006430">
    <property type="term" value="P:lysyl-tRNA aminoacylation"/>
    <property type="evidence" value="ECO:0007669"/>
    <property type="project" value="InterPro"/>
</dbReference>
<keyword evidence="4" id="KW-0067">ATP-binding</keyword>
<keyword evidence="3" id="KW-0547">Nucleotide-binding</keyword>
<dbReference type="OrthoDB" id="9802326at2"/>
<accession>A0A1H7RIQ4</accession>
<dbReference type="NCBIfam" id="TIGR00462">
    <property type="entry name" value="genX"/>
    <property type="match status" value="1"/>
</dbReference>
<evidence type="ECO:0000256" key="5">
    <source>
        <dbReference type="ARBA" id="ARBA00052794"/>
    </source>
</evidence>
<evidence type="ECO:0000256" key="1">
    <source>
        <dbReference type="ARBA" id="ARBA00011738"/>
    </source>
</evidence>
<dbReference type="PANTHER" id="PTHR42918">
    <property type="entry name" value="LYSYL-TRNA SYNTHETASE"/>
    <property type="match status" value="1"/>
</dbReference>
<name>A0A1H7RIQ4_9GAMM</name>